<accession>A0A0P7VGH5</accession>
<comment type="caution">
    <text evidence="1">The sequence shown here is derived from an EMBL/GenBank/DDBJ whole genome shotgun (WGS) entry which is preliminary data.</text>
</comment>
<evidence type="ECO:0000313" key="1">
    <source>
        <dbReference type="EMBL" id="KPP74565.1"/>
    </source>
</evidence>
<dbReference type="SUPFAM" id="SSF56112">
    <property type="entry name" value="Protein kinase-like (PK-like)"/>
    <property type="match status" value="1"/>
</dbReference>
<reference evidence="1 2" key="1">
    <citation type="submission" date="2015-08" db="EMBL/GenBank/DDBJ databases">
        <title>The genome of the Asian arowana (Scleropages formosus).</title>
        <authorList>
            <person name="Tan M.H."/>
            <person name="Gan H.M."/>
            <person name="Croft L.J."/>
            <person name="Austin C.M."/>
        </authorList>
    </citation>
    <scope>NUCLEOTIDE SEQUENCE [LARGE SCALE GENOMIC DNA]</scope>
    <source>
        <strain evidence="1">Aro1</strain>
    </source>
</reference>
<name>A0A0P7VGH5_SCLFO</name>
<gene>
    <name evidence="1" type="ORF">Z043_106265</name>
</gene>
<sequence length="119" mass="13369">MCTAAAPDGTSHSEAMEFFAWIQFHAKGCQHENLVHMLLCQTRRLPMFLALETSIPGNLLHFLWTLHKGDAENGGHLHYFSERSVYFVAKQVAAGLVCEHPQLDSQSSDTQDVTISFHK</sequence>
<dbReference type="InterPro" id="IPR011009">
    <property type="entry name" value="Kinase-like_dom_sf"/>
</dbReference>
<proteinExistence type="predicted"/>
<evidence type="ECO:0000313" key="2">
    <source>
        <dbReference type="Proteomes" id="UP000034805"/>
    </source>
</evidence>
<organism evidence="1 2">
    <name type="scientific">Scleropages formosus</name>
    <name type="common">Asian bonytongue</name>
    <name type="synonym">Osteoglossum formosum</name>
    <dbReference type="NCBI Taxonomy" id="113540"/>
    <lineage>
        <taxon>Eukaryota</taxon>
        <taxon>Metazoa</taxon>
        <taxon>Chordata</taxon>
        <taxon>Craniata</taxon>
        <taxon>Vertebrata</taxon>
        <taxon>Euteleostomi</taxon>
        <taxon>Actinopterygii</taxon>
        <taxon>Neopterygii</taxon>
        <taxon>Teleostei</taxon>
        <taxon>Osteoglossocephala</taxon>
        <taxon>Osteoglossomorpha</taxon>
        <taxon>Osteoglossiformes</taxon>
        <taxon>Osteoglossidae</taxon>
        <taxon>Scleropages</taxon>
    </lineage>
</organism>
<dbReference type="EMBL" id="JARO02001737">
    <property type="protein sequence ID" value="KPP74565.1"/>
    <property type="molecule type" value="Genomic_DNA"/>
</dbReference>
<dbReference type="AlphaFoldDB" id="A0A0P7VGH5"/>
<protein>
    <recommendedName>
        <fullName evidence="3">Serine-threonine/tyrosine-protein kinase catalytic domain-containing protein</fullName>
    </recommendedName>
</protein>
<dbReference type="Proteomes" id="UP000034805">
    <property type="component" value="Unassembled WGS sequence"/>
</dbReference>
<evidence type="ECO:0008006" key="3">
    <source>
        <dbReference type="Google" id="ProtNLM"/>
    </source>
</evidence>